<dbReference type="PROSITE" id="PS00794">
    <property type="entry name" value="HPPK"/>
    <property type="match status" value="1"/>
</dbReference>
<comment type="catalytic activity">
    <reaction evidence="1">
        <text>6-hydroxymethyl-7,8-dihydropterin + ATP = (7,8-dihydropterin-6-yl)methyl diphosphate + AMP + H(+)</text>
        <dbReference type="Rhea" id="RHEA:11412"/>
        <dbReference type="ChEBI" id="CHEBI:15378"/>
        <dbReference type="ChEBI" id="CHEBI:30616"/>
        <dbReference type="ChEBI" id="CHEBI:44841"/>
        <dbReference type="ChEBI" id="CHEBI:72950"/>
        <dbReference type="ChEBI" id="CHEBI:456215"/>
        <dbReference type="EC" id="2.7.6.3"/>
    </reaction>
</comment>
<dbReference type="GO" id="GO:0016301">
    <property type="term" value="F:kinase activity"/>
    <property type="evidence" value="ECO:0007669"/>
    <property type="project" value="UniProtKB-KW"/>
</dbReference>
<comment type="pathway">
    <text evidence="2">Cofactor biosynthesis; tetrahydrofolate biosynthesis; 2-amino-4-hydroxy-6-hydroxymethyl-7,8-dihydropteridine diphosphate from 7,8-dihydroneopterin triphosphate: step 4/4.</text>
</comment>
<sequence>MMSKAFIALGTNIEPRLDHLEQAIHHLDESSNIAVIQKSSIYETAPVGYTDQADFLNMVIEVQTTLMPFDLLTYCQKVEQNLGRKRTIRFGPRSIDLDILLFDNKVIDEATLIVPHPRMHERAFVLVPLNELNSRVELKGQTIEHWLKQLPDEDIEDVRLLRRI</sequence>
<keyword evidence="11" id="KW-1185">Reference proteome</keyword>
<evidence type="ECO:0000256" key="5">
    <source>
        <dbReference type="ARBA" id="ARBA00022741"/>
    </source>
</evidence>
<evidence type="ECO:0000256" key="7">
    <source>
        <dbReference type="ARBA" id="ARBA00022840"/>
    </source>
</evidence>
<evidence type="ECO:0000256" key="6">
    <source>
        <dbReference type="ARBA" id="ARBA00022777"/>
    </source>
</evidence>
<comment type="caution">
    <text evidence="10">The sequence shown here is derived from an EMBL/GenBank/DDBJ whole genome shotgun (WGS) entry which is preliminary data.</text>
</comment>
<dbReference type="NCBIfam" id="TIGR01498">
    <property type="entry name" value="folK"/>
    <property type="match status" value="1"/>
</dbReference>
<dbReference type="SUPFAM" id="SSF55083">
    <property type="entry name" value="6-hydroxymethyl-7,8-dihydropterin pyrophosphokinase, HPPK"/>
    <property type="match status" value="1"/>
</dbReference>
<dbReference type="PANTHER" id="PTHR43071">
    <property type="entry name" value="2-AMINO-4-HYDROXY-6-HYDROXYMETHYLDIHYDROPTERIDINE PYROPHOSPHOKINASE"/>
    <property type="match status" value="1"/>
</dbReference>
<dbReference type="Pfam" id="PF01288">
    <property type="entry name" value="HPPK"/>
    <property type="match status" value="1"/>
</dbReference>
<accession>A0A3N5BZD9</accession>
<dbReference type="CDD" id="cd00483">
    <property type="entry name" value="HPPK"/>
    <property type="match status" value="1"/>
</dbReference>
<dbReference type="Gene3D" id="3.30.70.560">
    <property type="entry name" value="7,8-Dihydro-6-hydroxymethylpterin-pyrophosphokinase HPPK"/>
    <property type="match status" value="1"/>
</dbReference>
<feature type="domain" description="7,8-dihydro-6-hydroxymethylpterin-pyrophosphokinase" evidence="9">
    <location>
        <begin position="89"/>
        <end position="100"/>
    </location>
</feature>
<dbReference type="PANTHER" id="PTHR43071:SF1">
    <property type="entry name" value="2-AMINO-4-HYDROXY-6-HYDROXYMETHYLDIHYDROPTERIDINE PYROPHOSPHOKINASE"/>
    <property type="match status" value="1"/>
</dbReference>
<keyword evidence="6 10" id="KW-0418">Kinase</keyword>
<keyword evidence="7" id="KW-0067">ATP-binding</keyword>
<dbReference type="Proteomes" id="UP000276443">
    <property type="component" value="Unassembled WGS sequence"/>
</dbReference>
<dbReference type="InterPro" id="IPR035907">
    <property type="entry name" value="Hppk_sf"/>
</dbReference>
<protein>
    <recommendedName>
        <fullName evidence="3">2-amino-4-hydroxy-6-hydroxymethyldihydropteridine diphosphokinase</fullName>
        <ecNumber evidence="3">2.7.6.3</ecNumber>
    </recommendedName>
</protein>
<evidence type="ECO:0000313" key="11">
    <source>
        <dbReference type="Proteomes" id="UP000276443"/>
    </source>
</evidence>
<dbReference type="AlphaFoldDB" id="A0A3N5BZD9"/>
<keyword evidence="5" id="KW-0547">Nucleotide-binding</keyword>
<keyword evidence="8" id="KW-0289">Folate biosynthesis</keyword>
<dbReference type="GO" id="GO:0046654">
    <property type="term" value="P:tetrahydrofolate biosynthetic process"/>
    <property type="evidence" value="ECO:0007669"/>
    <property type="project" value="UniProtKB-UniPathway"/>
</dbReference>
<keyword evidence="4" id="KW-0808">Transferase</keyword>
<dbReference type="EC" id="2.7.6.3" evidence="3"/>
<dbReference type="UniPathway" id="UPA00077">
    <property type="reaction ID" value="UER00155"/>
</dbReference>
<dbReference type="RefSeq" id="WP_342769369.1">
    <property type="nucleotide sequence ID" value="NZ_RKRF01000011.1"/>
</dbReference>
<evidence type="ECO:0000256" key="8">
    <source>
        <dbReference type="ARBA" id="ARBA00022909"/>
    </source>
</evidence>
<proteinExistence type="predicted"/>
<evidence type="ECO:0000256" key="4">
    <source>
        <dbReference type="ARBA" id="ARBA00022679"/>
    </source>
</evidence>
<dbReference type="GO" id="GO:0003848">
    <property type="term" value="F:2-amino-4-hydroxy-6-hydroxymethyldihydropteridine diphosphokinase activity"/>
    <property type="evidence" value="ECO:0007669"/>
    <property type="project" value="UniProtKB-EC"/>
</dbReference>
<dbReference type="InterPro" id="IPR000550">
    <property type="entry name" value="Hppk"/>
</dbReference>
<evidence type="ECO:0000313" key="10">
    <source>
        <dbReference type="EMBL" id="RPF51225.1"/>
    </source>
</evidence>
<evidence type="ECO:0000256" key="2">
    <source>
        <dbReference type="ARBA" id="ARBA00005051"/>
    </source>
</evidence>
<evidence type="ECO:0000256" key="1">
    <source>
        <dbReference type="ARBA" id="ARBA00000198"/>
    </source>
</evidence>
<dbReference type="GO" id="GO:0046656">
    <property type="term" value="P:folic acid biosynthetic process"/>
    <property type="evidence" value="ECO:0007669"/>
    <property type="project" value="UniProtKB-KW"/>
</dbReference>
<evidence type="ECO:0000256" key="3">
    <source>
        <dbReference type="ARBA" id="ARBA00013253"/>
    </source>
</evidence>
<dbReference type="GO" id="GO:0005524">
    <property type="term" value="F:ATP binding"/>
    <property type="evidence" value="ECO:0007669"/>
    <property type="project" value="UniProtKB-KW"/>
</dbReference>
<gene>
    <name evidence="10" type="ORF">EDC24_2497</name>
</gene>
<reference evidence="10 11" key="1">
    <citation type="submission" date="2018-11" db="EMBL/GenBank/DDBJ databases">
        <title>Genomic Encyclopedia of Type Strains, Phase IV (KMG-IV): sequencing the most valuable type-strain genomes for metagenomic binning, comparative biology and taxonomic classification.</title>
        <authorList>
            <person name="Goeker M."/>
        </authorList>
    </citation>
    <scope>NUCLEOTIDE SEQUENCE [LARGE SCALE GENOMIC DNA]</scope>
    <source>
        <strain evidence="10 11">DSM 18090</strain>
    </source>
</reference>
<name>A0A3N5BZD9_9BACI</name>
<organism evidence="10 11">
    <name type="scientific">Aquisalibacillus elongatus</name>
    <dbReference type="NCBI Taxonomy" id="485577"/>
    <lineage>
        <taxon>Bacteria</taxon>
        <taxon>Bacillati</taxon>
        <taxon>Bacillota</taxon>
        <taxon>Bacilli</taxon>
        <taxon>Bacillales</taxon>
        <taxon>Bacillaceae</taxon>
        <taxon>Aquisalibacillus</taxon>
    </lineage>
</organism>
<dbReference type="EMBL" id="RKRF01000011">
    <property type="protein sequence ID" value="RPF51225.1"/>
    <property type="molecule type" value="Genomic_DNA"/>
</dbReference>
<evidence type="ECO:0000259" key="9">
    <source>
        <dbReference type="PROSITE" id="PS00794"/>
    </source>
</evidence>